<dbReference type="Pfam" id="PF13598">
    <property type="entry name" value="DUF4139"/>
    <property type="match status" value="1"/>
</dbReference>
<dbReference type="InterPro" id="IPR037291">
    <property type="entry name" value="DUF4139"/>
</dbReference>
<dbReference type="InterPro" id="IPR025554">
    <property type="entry name" value="DUF4140"/>
</dbReference>
<dbReference type="NCBIfam" id="TIGR02231">
    <property type="entry name" value="mucoidy inhibitor MuiA family protein"/>
    <property type="match status" value="1"/>
</dbReference>
<feature type="domain" description="DUF4140" evidence="4">
    <location>
        <begin position="123"/>
        <end position="219"/>
    </location>
</feature>
<feature type="coiled-coil region" evidence="1">
    <location>
        <begin position="312"/>
        <end position="346"/>
    </location>
</feature>
<name>A0AAV2TEA6_CALDB</name>
<dbReference type="AlphaFoldDB" id="A0AAV2TEA6"/>
<sequence>MQPVGALRQQDIVVLNPQTGEVLGGGHKPVQPVHLASKGNMIHNSNEIAPGGQPVTNSDTFRAQPNTDTDMSGSSSDRGGGPAAAAAVRGSKDRSKGETITSGSLERVRQIYSMPECQMAQLTVFMDRALVCRRIRPRFNASEITEVLFERLSPAVDKDSVRVEIRGAATILDVTYNARQLSEEEDCWTQNINELGLELRQCHRRVESLTSRIARSGKQRMVLDAFADNLIQQDDETGSATNAGTLVAGGVQNHTAASGAAGTGPIGLPPAQNTEHKSTSEAINPYDPRNMDTLHRFLSIYEEQSERLDSSLMDAHEELVHIQNRIEEIEKELRTIELKKDEHLARELSVLVEPRETGQVEMLVSYVVGRCSWKPAYDIRIFNSDGTMKIVYYGMVQQATGEDWETRSMSLSSTMPGTGGTVPSLGLQRVCFKKDHSPANPHRGVMPAAPQAGHVTSSPPSCNIKMRSSSKLAGSRRSMRPTTTSFQDVDRILSDIERDTPTPASTLQRGSSLESPQFGPCRGSAAASRSQSRKTLGASFLFHPPSTPGTPQMNRTASAPQGTTTTTATPPSSVASVHLEVPRPPPIIRCDNEPVRVTVGLLDLQPTYEYLTAPKRSLHAFLKATAVNRSEFVILAGQTNIYADNTFIGKSEIPPVAQGEEFTCNLGAENGIKVVYRPLYKYKESANNKYATLTFKQLIEVRNTFDRPIRLTVMDQVPVSGEDKIKVNLLEPVIKHPERYDRSKPIRMNKSNNVEWALDLGPGEAKELTLKYSIEYPPTEDLDVSVAEA</sequence>
<feature type="compositionally biased region" description="Low complexity" evidence="2">
    <location>
        <begin position="72"/>
        <end position="89"/>
    </location>
</feature>
<evidence type="ECO:0000256" key="2">
    <source>
        <dbReference type="SAM" id="MobiDB-lite"/>
    </source>
</evidence>
<evidence type="ECO:0000259" key="4">
    <source>
        <dbReference type="Pfam" id="PF13600"/>
    </source>
</evidence>
<feature type="region of interest" description="Disordered" evidence="2">
    <location>
        <begin position="445"/>
        <end position="577"/>
    </location>
</feature>
<organism evidence="5 6">
    <name type="scientific">Calicophoron daubneyi</name>
    <name type="common">Rumen fluke</name>
    <name type="synonym">Paramphistomum daubneyi</name>
    <dbReference type="NCBI Taxonomy" id="300641"/>
    <lineage>
        <taxon>Eukaryota</taxon>
        <taxon>Metazoa</taxon>
        <taxon>Spiralia</taxon>
        <taxon>Lophotrochozoa</taxon>
        <taxon>Platyhelminthes</taxon>
        <taxon>Trematoda</taxon>
        <taxon>Digenea</taxon>
        <taxon>Plagiorchiida</taxon>
        <taxon>Pronocephalata</taxon>
        <taxon>Paramphistomoidea</taxon>
        <taxon>Paramphistomidae</taxon>
        <taxon>Calicophoron</taxon>
    </lineage>
</organism>
<accession>A0AAV2TEA6</accession>
<evidence type="ECO:0000313" key="5">
    <source>
        <dbReference type="EMBL" id="CAL5135216.1"/>
    </source>
</evidence>
<feature type="compositionally biased region" description="Basic and acidic residues" evidence="2">
    <location>
        <begin position="488"/>
        <end position="500"/>
    </location>
</feature>
<dbReference type="Proteomes" id="UP001497525">
    <property type="component" value="Unassembled WGS sequence"/>
</dbReference>
<keyword evidence="1" id="KW-0175">Coiled coil</keyword>
<proteinExistence type="predicted"/>
<dbReference type="EMBL" id="CAXLJL010000256">
    <property type="protein sequence ID" value="CAL5135216.1"/>
    <property type="molecule type" value="Genomic_DNA"/>
</dbReference>
<feature type="compositionally biased region" description="Polar residues" evidence="2">
    <location>
        <begin position="502"/>
        <end position="515"/>
    </location>
</feature>
<feature type="domain" description="DUF4139" evidence="3">
    <location>
        <begin position="364"/>
        <end position="777"/>
    </location>
</feature>
<protein>
    <recommendedName>
        <fullName evidence="7">Protein F37C4.5</fullName>
    </recommendedName>
</protein>
<evidence type="ECO:0008006" key="7">
    <source>
        <dbReference type="Google" id="ProtNLM"/>
    </source>
</evidence>
<dbReference type="Pfam" id="PF13600">
    <property type="entry name" value="DUF4140"/>
    <property type="match status" value="1"/>
</dbReference>
<comment type="caution">
    <text evidence="5">The sequence shown here is derived from an EMBL/GenBank/DDBJ whole genome shotgun (WGS) entry which is preliminary data.</text>
</comment>
<reference evidence="5" key="1">
    <citation type="submission" date="2024-06" db="EMBL/GenBank/DDBJ databases">
        <authorList>
            <person name="Liu X."/>
            <person name="Lenzi L."/>
            <person name="Haldenby T S."/>
            <person name="Uol C."/>
        </authorList>
    </citation>
    <scope>NUCLEOTIDE SEQUENCE</scope>
</reference>
<evidence type="ECO:0000259" key="3">
    <source>
        <dbReference type="Pfam" id="PF13598"/>
    </source>
</evidence>
<evidence type="ECO:0000256" key="1">
    <source>
        <dbReference type="SAM" id="Coils"/>
    </source>
</evidence>
<dbReference type="InterPro" id="IPR011935">
    <property type="entry name" value="CHP02231"/>
</dbReference>
<gene>
    <name evidence="5" type="ORF">CDAUBV1_LOCUS9392</name>
</gene>
<feature type="region of interest" description="Disordered" evidence="2">
    <location>
        <begin position="44"/>
        <end position="102"/>
    </location>
</feature>
<feature type="compositionally biased region" description="Polar residues" evidence="2">
    <location>
        <begin position="54"/>
        <end position="71"/>
    </location>
</feature>
<feature type="compositionally biased region" description="Polar residues" evidence="2">
    <location>
        <begin position="454"/>
        <end position="472"/>
    </location>
</feature>
<evidence type="ECO:0000313" key="6">
    <source>
        <dbReference type="Proteomes" id="UP001497525"/>
    </source>
</evidence>
<feature type="compositionally biased region" description="Low complexity" evidence="2">
    <location>
        <begin position="556"/>
        <end position="576"/>
    </location>
</feature>
<dbReference type="PANTHER" id="PTHR31005">
    <property type="entry name" value="DUF4139 DOMAIN-CONTAINING PROTEIN"/>
    <property type="match status" value="1"/>
</dbReference>
<dbReference type="PANTHER" id="PTHR31005:SF8">
    <property type="entry name" value="DUF4139 DOMAIN-CONTAINING PROTEIN"/>
    <property type="match status" value="1"/>
</dbReference>
<feature type="region of interest" description="Disordered" evidence="2">
    <location>
        <begin position="257"/>
        <end position="288"/>
    </location>
</feature>